<evidence type="ECO:0000313" key="2">
    <source>
        <dbReference type="Proteomes" id="UP000267208"/>
    </source>
</evidence>
<dbReference type="NCBIfam" id="TIGR01451">
    <property type="entry name" value="B_ant_repeat"/>
    <property type="match status" value="1"/>
</dbReference>
<name>A0A386PTJ3_9LACO</name>
<dbReference type="EMBL" id="CP031933">
    <property type="protein sequence ID" value="AYE37700.1"/>
    <property type="molecule type" value="Genomic_DNA"/>
</dbReference>
<dbReference type="RefSeq" id="WP_120141949.1">
    <property type="nucleotide sequence ID" value="NZ_CP031933.2"/>
</dbReference>
<protein>
    <submittedName>
        <fullName evidence="1">Isopeptide-forming domain-containing fimbrial protein</fullName>
    </submittedName>
</protein>
<reference evidence="2" key="1">
    <citation type="submission" date="2018-08" db="EMBL/GenBank/DDBJ databases">
        <title>Genome of Lactobacillus sp. HBUAS52074.</title>
        <authorList>
            <person name="Guo Z."/>
            <person name="Zhang Z.D."/>
        </authorList>
    </citation>
    <scope>NUCLEOTIDE SEQUENCE [LARGE SCALE GENOMIC DNA]</scope>
    <source>
        <strain evidence="2">HBUAS52074</strain>
    </source>
</reference>
<dbReference type="InterPro" id="IPR051172">
    <property type="entry name" value="Chlamydia_OmcB"/>
</dbReference>
<dbReference type="PANTHER" id="PTHR34819">
    <property type="entry name" value="LARGE CYSTEINE-RICH PERIPLASMIC PROTEIN OMCB"/>
    <property type="match status" value="1"/>
</dbReference>
<dbReference type="PANTHER" id="PTHR34819:SF3">
    <property type="entry name" value="CELL SURFACE PROTEIN"/>
    <property type="match status" value="1"/>
</dbReference>
<organism evidence="1 2">
    <name type="scientific">Companilactobacillus zhachilii</name>
    <dbReference type="NCBI Taxonomy" id="2304606"/>
    <lineage>
        <taxon>Bacteria</taxon>
        <taxon>Bacillati</taxon>
        <taxon>Bacillota</taxon>
        <taxon>Bacilli</taxon>
        <taxon>Lactobacillales</taxon>
        <taxon>Lactobacillaceae</taxon>
        <taxon>Companilactobacillus</taxon>
    </lineage>
</organism>
<dbReference type="SUPFAM" id="SSF49401">
    <property type="entry name" value="Bacterial adhesins"/>
    <property type="match status" value="1"/>
</dbReference>
<evidence type="ECO:0000313" key="1">
    <source>
        <dbReference type="EMBL" id="AYE37700.1"/>
    </source>
</evidence>
<gene>
    <name evidence="1" type="ORF">D1B17_03105</name>
</gene>
<dbReference type="KEGG" id="lzh:D1B17_03105"/>
<dbReference type="AlphaFoldDB" id="A0A386PTJ3"/>
<dbReference type="Gene3D" id="2.60.40.740">
    <property type="match status" value="1"/>
</dbReference>
<dbReference type="OrthoDB" id="2311396at2"/>
<dbReference type="InterPro" id="IPR047589">
    <property type="entry name" value="DUF11_rpt"/>
</dbReference>
<accession>A0A386PTJ3</accession>
<proteinExistence type="predicted"/>
<sequence length="823" mass="87947">MRKFKLIIKISLMLLTIFTIFLKIQTTEVKAVSTSDLYDAASVLSRYDGIRWTQQTNMPPNQVGEIPLNDNVSLGYTFGAARDKNGNVVTGGDTTITKASTTGTENGAPIIKNSKVNVFIDNNGTYYGVIHQGANSYIGSDPGNASNTSIDFALLTGSANPGTTFTSSMNLLVQSASLDSSSNATKLFYTGTSNGHLALRLVGYNAKIHSFYEILLRAAPHGDPIVQRELYVYNPESSSVQFQTFFGEDTGLTSLNSGTDVDNVPMKAIGGGKGLYIESGSKDFASPASKLYITNEIADGFKDFMGRVLTPSDWSVKGKQGYGSSSDIVSPKLTWGDSDKIGNQGDTADAAGTDLLQMPNYKVVDKNDKQDTAYILRWPESTVPAGGVAHFGSNIGAMLSGLAVPLLSQSYKNITNTNGTNNVGDNLQFTFTLKNTGYNSSWIIDKILDSFPKGLKITSSVINNSNNTIDGAPSSSAVKDGTSDVLTVDATITNEAPLNNDGNLVNTVTYTGHTSGKSDTQSISSSIKIPVKIPNFNYSFQNYVKNETTNADGDYASKVTAHKDDVIDYKVDFNSTGSDSLKDSYFYDVIPDGLEIVPNSFALNGTSITNSESGNKLGFMTGSLNNNTDNIITFKAKVTSPTALTASNTAQLTHITTSQKENVSTINAEEPAIVDIQAVAAATAFKEVPSNIDFGSINSVNLEKLLLNKSTTGKLLVSHGSATPFDVDVSYDNNGSNSIESNGKKLIQDDGDSLLFNQADTNTWASLSSAETPIKTDGFNGSYDNLDLTKYVGSEKWKLRVPAATEAGEYNGQITWAIADTPQ</sequence>
<keyword evidence="2" id="KW-1185">Reference proteome</keyword>
<dbReference type="InterPro" id="IPR008966">
    <property type="entry name" value="Adhesion_dom_sf"/>
</dbReference>
<dbReference type="Proteomes" id="UP000267208">
    <property type="component" value="Chromosome"/>
</dbReference>